<evidence type="ECO:0000313" key="2">
    <source>
        <dbReference type="Proteomes" id="UP000269793"/>
    </source>
</evidence>
<dbReference type="EMBL" id="CP033148">
    <property type="protein sequence ID" value="AYO41673.1"/>
    <property type="molecule type" value="Genomic_DNA"/>
</dbReference>
<organism evidence="1 2">
    <name type="scientific">Malassezia restricta (strain ATCC 96810 / NBRC 103918 / CBS 7877)</name>
    <name type="common">Seborrheic dermatitis infection agent</name>
    <dbReference type="NCBI Taxonomy" id="425264"/>
    <lineage>
        <taxon>Eukaryota</taxon>
        <taxon>Fungi</taxon>
        <taxon>Dikarya</taxon>
        <taxon>Basidiomycota</taxon>
        <taxon>Ustilaginomycotina</taxon>
        <taxon>Malasseziomycetes</taxon>
        <taxon>Malasseziales</taxon>
        <taxon>Malasseziaceae</taxon>
        <taxon>Malassezia</taxon>
    </lineage>
</organism>
<name>A0A3G2S0U9_MALR7</name>
<dbReference type="PANTHER" id="PTHR28180">
    <property type="entry name" value="CONSERVED MITOCHONDRIAL PROTEIN-RELATED"/>
    <property type="match status" value="1"/>
</dbReference>
<keyword evidence="1" id="KW-0328">Glycosyltransferase</keyword>
<keyword evidence="2" id="KW-1185">Reference proteome</keyword>
<protein>
    <submittedName>
        <fullName evidence="1">Dol-P-Man:Man(5)GlcNAc(2)-PP-Dol alpha-1,3-mannosyltransferase</fullName>
        <ecNumber evidence="1">2.4.1.258</ecNumber>
    </submittedName>
</protein>
<sequence>MPLSQALKALVHAPRYAARASKYQPGVTIPAGVSGSPKAAPQVSILQDLFRRLERDAASHGVRWGEWLTLSTATLFAINAPSTLRVLHTYVMQHGGTLRPLADRVDRACLMREVGLKTLGLIGTPRAINNLAALRASVDADAELAAHMPTESRRALSPEQLQQSFRAGSDLFDDIYAKQSPKLRGVLAHHHPDLGEYIVHYEYGPLFAPASQYHHAPEPAWEVNRVRMSLLAIASLHAQGGVAPQVVSHVYGLLRARPHIRDEAGLAFLTSEAGAMWALETINDMCRVVDGAEDAERQVAHL</sequence>
<dbReference type="InterPro" id="IPR029032">
    <property type="entry name" value="AhpD-like"/>
</dbReference>
<dbReference type="GO" id="GO:0052925">
    <property type="term" value="F:dol-P-Man:Man(5)GlcNAc(2)-PP-Dol alpha-1,3-mannosyltransferase activity"/>
    <property type="evidence" value="ECO:0007669"/>
    <property type="project" value="UniProtKB-EC"/>
</dbReference>
<dbReference type="Proteomes" id="UP000269793">
    <property type="component" value="Chromosome I"/>
</dbReference>
<proteinExistence type="predicted"/>
<dbReference type="SUPFAM" id="SSF69118">
    <property type="entry name" value="AhpD-like"/>
    <property type="match status" value="1"/>
</dbReference>
<dbReference type="AlphaFoldDB" id="A0A3G2S0U9"/>
<dbReference type="EC" id="2.4.1.258" evidence="1"/>
<dbReference type="OrthoDB" id="5392202at2759"/>
<dbReference type="VEuPathDB" id="FungiDB:DNF11_0723"/>
<gene>
    <name evidence="1" type="primary">ALG3</name>
    <name evidence="1" type="ORF">DNF11_0723</name>
</gene>
<dbReference type="Gene3D" id="1.20.1290.10">
    <property type="entry name" value="AhpD-like"/>
    <property type="match status" value="1"/>
</dbReference>
<evidence type="ECO:0000313" key="1">
    <source>
        <dbReference type="EMBL" id="AYO41673.1"/>
    </source>
</evidence>
<dbReference type="PANTHER" id="PTHR28180:SF2">
    <property type="entry name" value="PEROXISOMAL PROTEIN 2"/>
    <property type="match status" value="1"/>
</dbReference>
<reference evidence="1 2" key="1">
    <citation type="submission" date="2018-10" db="EMBL/GenBank/DDBJ databases">
        <title>Complete genome sequence of Malassezia restricta CBS 7877.</title>
        <authorList>
            <person name="Morand S.C."/>
            <person name="Bertignac M."/>
            <person name="Iltis A."/>
            <person name="Kolder I."/>
            <person name="Pirovano W."/>
            <person name="Jourdain R."/>
            <person name="Clavaud C."/>
        </authorList>
    </citation>
    <scope>NUCLEOTIDE SEQUENCE [LARGE SCALE GENOMIC DNA]</scope>
    <source>
        <strain evidence="1 2">CBS 7877</strain>
    </source>
</reference>
<keyword evidence="1" id="KW-0808">Transferase</keyword>
<dbReference type="InterPro" id="IPR052999">
    <property type="entry name" value="PTS1_Protein"/>
</dbReference>
<accession>A0A3G2S0U9</accession>
<dbReference type="STRING" id="425264.A0A3G2S0U9"/>